<gene>
    <name evidence="2" type="ORF">PU648_47945</name>
</gene>
<accession>A0ABU3V177</accession>
<sequence>MMGFLNRRAARAAVVTAAGIAALGLSAVTASAKISYDFTVSPHTVKAGARVHVKGYAMNDSDLFQKFCVQQRQGTGSWHTVKCAHGAVFDGGSVNTWVQAKHRGTLQFRGALYETDWNSHKLRLQFVTPTETVRVR</sequence>
<protein>
    <recommendedName>
        <fullName evidence="4">Beta/Gamma crystallin</fullName>
    </recommendedName>
</protein>
<evidence type="ECO:0000313" key="2">
    <source>
        <dbReference type="EMBL" id="MDU8999933.1"/>
    </source>
</evidence>
<comment type="caution">
    <text evidence="2">The sequence shown here is derived from an EMBL/GenBank/DDBJ whole genome shotgun (WGS) entry which is preliminary data.</text>
</comment>
<organism evidence="2 3">
    <name type="scientific">Streptomyces mirabilis</name>
    <dbReference type="NCBI Taxonomy" id="68239"/>
    <lineage>
        <taxon>Bacteria</taxon>
        <taxon>Bacillati</taxon>
        <taxon>Actinomycetota</taxon>
        <taxon>Actinomycetes</taxon>
        <taxon>Kitasatosporales</taxon>
        <taxon>Streptomycetaceae</taxon>
        <taxon>Streptomyces</taxon>
    </lineage>
</organism>
<evidence type="ECO:0000313" key="3">
    <source>
        <dbReference type="Proteomes" id="UP001257627"/>
    </source>
</evidence>
<keyword evidence="1" id="KW-0732">Signal</keyword>
<dbReference type="Proteomes" id="UP001257627">
    <property type="component" value="Unassembled WGS sequence"/>
</dbReference>
<reference evidence="2 3" key="1">
    <citation type="submission" date="2023-02" db="EMBL/GenBank/DDBJ databases">
        <authorList>
            <person name="Maleckis M."/>
        </authorList>
    </citation>
    <scope>NUCLEOTIDE SEQUENCE [LARGE SCALE GENOMIC DNA]</scope>
    <source>
        <strain evidence="2 3">P8-A2</strain>
    </source>
</reference>
<evidence type="ECO:0008006" key="4">
    <source>
        <dbReference type="Google" id="ProtNLM"/>
    </source>
</evidence>
<dbReference type="RefSeq" id="WP_316736641.1">
    <property type="nucleotide sequence ID" value="NZ_JARAKF010000001.1"/>
</dbReference>
<proteinExistence type="predicted"/>
<name>A0ABU3V177_9ACTN</name>
<evidence type="ECO:0000256" key="1">
    <source>
        <dbReference type="SAM" id="SignalP"/>
    </source>
</evidence>
<feature type="signal peptide" evidence="1">
    <location>
        <begin position="1"/>
        <end position="32"/>
    </location>
</feature>
<feature type="chain" id="PRO_5045764426" description="Beta/Gamma crystallin" evidence="1">
    <location>
        <begin position="33"/>
        <end position="136"/>
    </location>
</feature>
<keyword evidence="3" id="KW-1185">Reference proteome</keyword>
<dbReference type="EMBL" id="JARAKF010000001">
    <property type="protein sequence ID" value="MDU8999933.1"/>
    <property type="molecule type" value="Genomic_DNA"/>
</dbReference>